<dbReference type="GO" id="GO:0051258">
    <property type="term" value="P:protein polymerization"/>
    <property type="evidence" value="ECO:0007669"/>
    <property type="project" value="UniProtKB-UniRule"/>
</dbReference>
<dbReference type="GO" id="GO:0003924">
    <property type="term" value="F:GTPase activity"/>
    <property type="evidence" value="ECO:0007669"/>
    <property type="project" value="UniProtKB-UniRule"/>
</dbReference>
<comment type="function">
    <text evidence="4 6">Essential cell division protein that forms a contractile ring structure (Z ring) at the future cell division site. The regulation of the ring assembly controls the timing and the location of cell division. One of the functions of the FtsZ ring is to recruit other cell division proteins to the septum to produce a new cell wall between the dividing cells. Binds GTP and shows GTPase activity.</text>
</comment>
<dbReference type="InterPro" id="IPR045061">
    <property type="entry name" value="FtsZ/CetZ"/>
</dbReference>
<keyword evidence="2 4" id="KW-0547">Nucleotide-binding</keyword>
<keyword evidence="4" id="KW-0963">Cytoplasm</keyword>
<dbReference type="CDD" id="cd02201">
    <property type="entry name" value="FtsZ_type1"/>
    <property type="match status" value="1"/>
</dbReference>
<dbReference type="PRINTS" id="PR00423">
    <property type="entry name" value="CELLDVISFTSZ"/>
</dbReference>
<evidence type="ECO:0000256" key="1">
    <source>
        <dbReference type="ARBA" id="ARBA00009690"/>
    </source>
</evidence>
<organism evidence="9 10">
    <name type="scientific">Pseudacidovorax intermedius</name>
    <dbReference type="NCBI Taxonomy" id="433924"/>
    <lineage>
        <taxon>Bacteria</taxon>
        <taxon>Pseudomonadati</taxon>
        <taxon>Pseudomonadota</taxon>
        <taxon>Betaproteobacteria</taxon>
        <taxon>Burkholderiales</taxon>
        <taxon>Comamonadaceae</taxon>
        <taxon>Pseudacidovorax</taxon>
    </lineage>
</organism>
<feature type="binding site" evidence="4">
    <location>
        <position position="143"/>
    </location>
    <ligand>
        <name>GTP</name>
        <dbReference type="ChEBI" id="CHEBI:37565"/>
    </ligand>
</feature>
<dbReference type="GO" id="GO:0005525">
    <property type="term" value="F:GTP binding"/>
    <property type="evidence" value="ECO:0007669"/>
    <property type="project" value="UniProtKB-UniRule"/>
</dbReference>
<feature type="binding site" evidence="4">
    <location>
        <position position="187"/>
    </location>
    <ligand>
        <name>GTP</name>
        <dbReference type="ChEBI" id="CHEBI:37565"/>
    </ligand>
</feature>
<dbReference type="InterPro" id="IPR018316">
    <property type="entry name" value="Tubulin/FtsZ_2-layer-sand-dom"/>
</dbReference>
<dbReference type="OrthoDB" id="9813375at2"/>
<dbReference type="FunFam" id="3.40.50.1440:FF:000001">
    <property type="entry name" value="Cell division protein FtsZ"/>
    <property type="match status" value="1"/>
</dbReference>
<feature type="domain" description="Tubulin/FtsZ 2-layer sandwich" evidence="8">
    <location>
        <begin position="207"/>
        <end position="326"/>
    </location>
</feature>
<dbReference type="InterPro" id="IPR020805">
    <property type="entry name" value="Cell_div_FtsZ_CS"/>
</dbReference>
<dbReference type="NCBIfam" id="TIGR00065">
    <property type="entry name" value="ftsZ"/>
    <property type="match status" value="1"/>
</dbReference>
<dbReference type="SUPFAM" id="SSF55307">
    <property type="entry name" value="Tubulin C-terminal domain-like"/>
    <property type="match status" value="1"/>
</dbReference>
<dbReference type="PANTHER" id="PTHR30314:SF3">
    <property type="entry name" value="MITOCHONDRIAL DIVISION PROTEIN FSZA"/>
    <property type="match status" value="1"/>
</dbReference>
<dbReference type="GO" id="GO:0005737">
    <property type="term" value="C:cytoplasm"/>
    <property type="evidence" value="ECO:0007669"/>
    <property type="project" value="UniProtKB-SubCell"/>
</dbReference>
<accession>A0A370FRG1</accession>
<dbReference type="InterPro" id="IPR036525">
    <property type="entry name" value="Tubulin/FtsZ_GTPase_sf"/>
</dbReference>
<dbReference type="GO" id="GO:0032153">
    <property type="term" value="C:cell division site"/>
    <property type="evidence" value="ECO:0007669"/>
    <property type="project" value="UniProtKB-UniRule"/>
</dbReference>
<evidence type="ECO:0000313" key="9">
    <source>
        <dbReference type="EMBL" id="RDI28338.1"/>
    </source>
</evidence>
<feature type="binding site" evidence="4">
    <location>
        <begin position="108"/>
        <end position="110"/>
    </location>
    <ligand>
        <name>GTP</name>
        <dbReference type="ChEBI" id="CHEBI:37565"/>
    </ligand>
</feature>
<evidence type="ECO:0000256" key="5">
    <source>
        <dbReference type="NCBIfam" id="TIGR00065"/>
    </source>
</evidence>
<dbReference type="SMART" id="SM00865">
    <property type="entry name" value="Tubulin_C"/>
    <property type="match status" value="1"/>
</dbReference>
<dbReference type="EMBL" id="QQAV01000001">
    <property type="protein sequence ID" value="RDI28338.1"/>
    <property type="molecule type" value="Genomic_DNA"/>
</dbReference>
<evidence type="ECO:0000313" key="10">
    <source>
        <dbReference type="Proteomes" id="UP000255265"/>
    </source>
</evidence>
<dbReference type="GO" id="GO:0043093">
    <property type="term" value="P:FtsZ-dependent cytokinesis"/>
    <property type="evidence" value="ECO:0007669"/>
    <property type="project" value="UniProtKB-UniRule"/>
</dbReference>
<dbReference type="STRING" id="433924.NS331_24205"/>
<feature type="domain" description="Tubulin/FtsZ GTPase" evidence="7">
    <location>
        <begin position="16"/>
        <end position="205"/>
    </location>
</feature>
<dbReference type="PROSITE" id="PS01135">
    <property type="entry name" value="FTSZ_2"/>
    <property type="match status" value="1"/>
</dbReference>
<dbReference type="Pfam" id="PF00091">
    <property type="entry name" value="Tubulin"/>
    <property type="match status" value="1"/>
</dbReference>
<dbReference type="GO" id="GO:0000917">
    <property type="term" value="P:division septum assembly"/>
    <property type="evidence" value="ECO:0007669"/>
    <property type="project" value="UniProtKB-KW"/>
</dbReference>
<protein>
    <recommendedName>
        <fullName evidence="4 5">Cell division protein FtsZ</fullName>
    </recommendedName>
</protein>
<name>A0A370FRG1_9BURK</name>
<sequence length="406" mass="41740">MPIEMIEVEEFNQGTQIKVIGVGGGGGNAVSHMMERGVQGVQFVCANTDAQALNRCGAPKLIQLGNNGLGAGGKPDKGREAAEAAVDEIRTAIDGAHMLFITAGMGGGTGTGAAPVIARVAKEMGILTVGVVTKPFDWEGGKRMNNAESGLSELEANVDSLIVILNEKLLEVLGDEVTQAEAFAHANDVLKNAVGGISEIINEYGGVNVDFEDVRTVMGEPGKAMMGTASANGPDRARIAAEQAVACPLLEGIDLSGAKGVLVLVTASKASLKLSESKLAMNTIRAYASPEANVIYGAAYDDSLGDDMRVTVVATGLSRPAAGRGQPELQVIRTGTDNVAFQVPTLGGALANGVAAGAAGQAKYDGMAVPSVWRTNRTMAAAKVDALSSGGMDDFEIPAFLRRQAD</sequence>
<dbReference type="Proteomes" id="UP000255265">
    <property type="component" value="Unassembled WGS sequence"/>
</dbReference>
<evidence type="ECO:0000256" key="2">
    <source>
        <dbReference type="ARBA" id="ARBA00022741"/>
    </source>
</evidence>
<dbReference type="InterPro" id="IPR000158">
    <property type="entry name" value="Cell_div_FtsZ"/>
</dbReference>
<dbReference type="PANTHER" id="PTHR30314">
    <property type="entry name" value="CELL DIVISION PROTEIN FTSZ-RELATED"/>
    <property type="match status" value="1"/>
</dbReference>
<dbReference type="Pfam" id="PF12327">
    <property type="entry name" value="FtsZ_C"/>
    <property type="match status" value="1"/>
</dbReference>
<evidence type="ECO:0000259" key="8">
    <source>
        <dbReference type="SMART" id="SM00865"/>
    </source>
</evidence>
<dbReference type="HAMAP" id="MF_00909">
    <property type="entry name" value="FtsZ"/>
    <property type="match status" value="1"/>
</dbReference>
<comment type="similarity">
    <text evidence="1 4 6">Belongs to the FtsZ family.</text>
</comment>
<dbReference type="AlphaFoldDB" id="A0A370FRG1"/>
<feature type="binding site" evidence="4">
    <location>
        <position position="139"/>
    </location>
    <ligand>
        <name>GTP</name>
        <dbReference type="ChEBI" id="CHEBI:37565"/>
    </ligand>
</feature>
<keyword evidence="10" id="KW-1185">Reference proteome</keyword>
<comment type="subcellular location">
    <subcellularLocation>
        <location evidence="4">Cytoplasm</location>
    </subcellularLocation>
    <text evidence="4">Assembles at midcell at the inner surface of the cytoplasmic membrane.</text>
</comment>
<dbReference type="SMART" id="SM00864">
    <property type="entry name" value="Tubulin"/>
    <property type="match status" value="1"/>
</dbReference>
<dbReference type="RefSeq" id="WP_043117752.1">
    <property type="nucleotide sequence ID" value="NZ_QQAV01000001.1"/>
</dbReference>
<proteinExistence type="inferred from homology"/>
<dbReference type="InterPro" id="IPR024757">
    <property type="entry name" value="FtsZ_C"/>
</dbReference>
<dbReference type="InterPro" id="IPR008280">
    <property type="entry name" value="Tub_FtsZ_C"/>
</dbReference>
<evidence type="ECO:0000256" key="3">
    <source>
        <dbReference type="ARBA" id="ARBA00023134"/>
    </source>
</evidence>
<keyword evidence="4 6" id="KW-0717">Septation</keyword>
<keyword evidence="4 6" id="KW-0132">Cell division</keyword>
<evidence type="ECO:0000259" key="7">
    <source>
        <dbReference type="SMART" id="SM00864"/>
    </source>
</evidence>
<gene>
    <name evidence="4" type="primary">ftsZ</name>
    <name evidence="9" type="ORF">DFR41_10190</name>
</gene>
<feature type="binding site" evidence="4">
    <location>
        <begin position="24"/>
        <end position="28"/>
    </location>
    <ligand>
        <name>GTP</name>
        <dbReference type="ChEBI" id="CHEBI:37565"/>
    </ligand>
</feature>
<dbReference type="Gene3D" id="3.40.50.1440">
    <property type="entry name" value="Tubulin/FtsZ, GTPase domain"/>
    <property type="match status" value="1"/>
</dbReference>
<keyword evidence="3 4" id="KW-0342">GTP-binding</keyword>
<dbReference type="SUPFAM" id="SSF52490">
    <property type="entry name" value="Tubulin nucleotide-binding domain-like"/>
    <property type="match status" value="1"/>
</dbReference>
<keyword evidence="4 6" id="KW-0131">Cell cycle</keyword>
<evidence type="ECO:0000256" key="4">
    <source>
        <dbReference type="HAMAP-Rule" id="MF_00909"/>
    </source>
</evidence>
<reference evidence="9 10" key="1">
    <citation type="submission" date="2018-07" db="EMBL/GenBank/DDBJ databases">
        <title>Genomic Encyclopedia of Type Strains, Phase IV (KMG-IV): sequencing the most valuable type-strain genomes for metagenomic binning, comparative biology and taxonomic classification.</title>
        <authorList>
            <person name="Goeker M."/>
        </authorList>
    </citation>
    <scope>NUCLEOTIDE SEQUENCE [LARGE SCALE GENOMIC DNA]</scope>
    <source>
        <strain evidence="9 10">DSM 21352</strain>
    </source>
</reference>
<evidence type="ECO:0000256" key="6">
    <source>
        <dbReference type="RuleBase" id="RU000631"/>
    </source>
</evidence>
<comment type="caution">
    <text evidence="9">The sequence shown here is derived from an EMBL/GenBank/DDBJ whole genome shotgun (WGS) entry which is preliminary data.</text>
</comment>
<dbReference type="InterPro" id="IPR003008">
    <property type="entry name" value="Tubulin_FtsZ_GTPase"/>
</dbReference>
<comment type="subunit">
    <text evidence="4">Homodimer. Polymerizes to form a dynamic ring structure in a strictly GTP-dependent manner. Interacts directly with several other division proteins.</text>
</comment>